<dbReference type="Gene3D" id="3.90.550.10">
    <property type="entry name" value="Spore Coat Polysaccharide Biosynthesis Protein SpsA, Chain A"/>
    <property type="match status" value="1"/>
</dbReference>
<feature type="binding site" evidence="8">
    <location>
        <position position="97"/>
    </location>
    <ligand>
        <name>GTP</name>
        <dbReference type="ChEBI" id="CHEBI:37565"/>
    </ligand>
</feature>
<dbReference type="Pfam" id="PF12804">
    <property type="entry name" value="NTP_transf_3"/>
    <property type="match status" value="1"/>
</dbReference>
<feature type="binding site" evidence="8">
    <location>
        <position position="97"/>
    </location>
    <ligand>
        <name>Mg(2+)</name>
        <dbReference type="ChEBI" id="CHEBI:18420"/>
    </ligand>
</feature>
<evidence type="ECO:0000256" key="1">
    <source>
        <dbReference type="ARBA" id="ARBA00022490"/>
    </source>
</evidence>
<protein>
    <recommendedName>
        <fullName evidence="8">Probable molybdenum cofactor guanylyltransferase</fullName>
        <shortName evidence="8">MoCo guanylyltransferase</shortName>
        <ecNumber evidence="8">2.7.7.77</ecNumber>
    </recommendedName>
    <alternativeName>
        <fullName evidence="8">GTP:molybdopterin guanylyltransferase</fullName>
    </alternativeName>
    <alternativeName>
        <fullName evidence="8">Mo-MPT guanylyltransferase</fullName>
    </alternativeName>
    <alternativeName>
        <fullName evidence="8">Molybdopterin guanylyltransferase</fullName>
    </alternativeName>
    <alternativeName>
        <fullName evidence="8">Molybdopterin-guanine dinucleotide synthase</fullName>
        <shortName evidence="8">MGD synthase</shortName>
    </alternativeName>
</protein>
<feature type="binding site" evidence="8">
    <location>
        <position position="20"/>
    </location>
    <ligand>
        <name>GTP</name>
        <dbReference type="ChEBI" id="CHEBI:37565"/>
    </ligand>
</feature>
<comment type="similarity">
    <text evidence="8">Belongs to the MobA family.</text>
</comment>
<evidence type="ECO:0000256" key="2">
    <source>
        <dbReference type="ARBA" id="ARBA00022679"/>
    </source>
</evidence>
<dbReference type="InterPro" id="IPR025877">
    <property type="entry name" value="MobA-like_NTP_Trfase"/>
</dbReference>
<dbReference type="InterPro" id="IPR013482">
    <property type="entry name" value="Molybde_CF_guanTrfase"/>
</dbReference>
<keyword evidence="2 8" id="KW-0808">Transferase</keyword>
<dbReference type="GO" id="GO:0006777">
    <property type="term" value="P:Mo-molybdopterin cofactor biosynthetic process"/>
    <property type="evidence" value="ECO:0007669"/>
    <property type="project" value="UniProtKB-KW"/>
</dbReference>
<dbReference type="GO" id="GO:0005737">
    <property type="term" value="C:cytoplasm"/>
    <property type="evidence" value="ECO:0007669"/>
    <property type="project" value="UniProtKB-SubCell"/>
</dbReference>
<dbReference type="SUPFAM" id="SSF53448">
    <property type="entry name" value="Nucleotide-diphospho-sugar transferases"/>
    <property type="match status" value="1"/>
</dbReference>
<keyword evidence="5 8" id="KW-0460">Magnesium</keyword>
<dbReference type="HAMAP" id="MF_00316">
    <property type="entry name" value="MobA"/>
    <property type="match status" value="1"/>
</dbReference>
<comment type="catalytic activity">
    <reaction evidence="8">
        <text>Mo-molybdopterin + GTP + H(+) = Mo-molybdopterin guanine dinucleotide + diphosphate</text>
        <dbReference type="Rhea" id="RHEA:34243"/>
        <dbReference type="ChEBI" id="CHEBI:15378"/>
        <dbReference type="ChEBI" id="CHEBI:33019"/>
        <dbReference type="ChEBI" id="CHEBI:37565"/>
        <dbReference type="ChEBI" id="CHEBI:71302"/>
        <dbReference type="ChEBI" id="CHEBI:71310"/>
        <dbReference type="EC" id="2.7.7.77"/>
    </reaction>
</comment>
<evidence type="ECO:0000256" key="7">
    <source>
        <dbReference type="ARBA" id="ARBA00023150"/>
    </source>
</evidence>
<dbReference type="GO" id="GO:0005525">
    <property type="term" value="F:GTP binding"/>
    <property type="evidence" value="ECO:0007669"/>
    <property type="project" value="UniProtKB-UniRule"/>
</dbReference>
<dbReference type="CDD" id="cd02503">
    <property type="entry name" value="MobA"/>
    <property type="match status" value="1"/>
</dbReference>
<evidence type="ECO:0000256" key="6">
    <source>
        <dbReference type="ARBA" id="ARBA00023134"/>
    </source>
</evidence>
<dbReference type="PANTHER" id="PTHR19136">
    <property type="entry name" value="MOLYBDENUM COFACTOR GUANYLYLTRANSFERASE"/>
    <property type="match status" value="1"/>
</dbReference>
<evidence type="ECO:0000256" key="4">
    <source>
        <dbReference type="ARBA" id="ARBA00022741"/>
    </source>
</evidence>
<comment type="caution">
    <text evidence="8">Lacks conserved residue(s) required for the propagation of feature annotation.</text>
</comment>
<dbReference type="GO" id="GO:0046872">
    <property type="term" value="F:metal ion binding"/>
    <property type="evidence" value="ECO:0007669"/>
    <property type="project" value="UniProtKB-KW"/>
</dbReference>
<dbReference type="OrthoDB" id="9788394at2"/>
<proteinExistence type="inferred from homology"/>
<dbReference type="RefSeq" id="WP_077587820.1">
    <property type="nucleotide sequence ID" value="NZ_CP019640.1"/>
</dbReference>
<accession>A0A1Q2KVW3</accession>
<comment type="subcellular location">
    <subcellularLocation>
        <location evidence="8">Cytoplasm</location>
    </subcellularLocation>
</comment>
<feature type="binding site" evidence="8">
    <location>
        <begin position="8"/>
        <end position="10"/>
    </location>
    <ligand>
        <name>GTP</name>
        <dbReference type="ChEBI" id="CHEBI:37565"/>
    </ligand>
</feature>
<dbReference type="Proteomes" id="UP000188184">
    <property type="component" value="Chromosome"/>
</dbReference>
<evidence type="ECO:0000313" key="11">
    <source>
        <dbReference type="Proteomes" id="UP000188184"/>
    </source>
</evidence>
<keyword evidence="11" id="KW-1185">Reference proteome</keyword>
<keyword evidence="3 8" id="KW-0479">Metal-binding</keyword>
<dbReference type="PANTHER" id="PTHR19136:SF81">
    <property type="entry name" value="MOLYBDENUM COFACTOR GUANYLYLTRANSFERASE"/>
    <property type="match status" value="1"/>
</dbReference>
<feature type="binding site" evidence="8">
    <location>
        <position position="66"/>
    </location>
    <ligand>
        <name>GTP</name>
        <dbReference type="ChEBI" id="CHEBI:37565"/>
    </ligand>
</feature>
<dbReference type="AlphaFoldDB" id="A0A1Q2KVW3"/>
<keyword evidence="6 8" id="KW-0342">GTP-binding</keyword>
<evidence type="ECO:0000259" key="9">
    <source>
        <dbReference type="Pfam" id="PF12804"/>
    </source>
</evidence>
<evidence type="ECO:0000256" key="8">
    <source>
        <dbReference type="HAMAP-Rule" id="MF_00316"/>
    </source>
</evidence>
<sequence>MTTVGILLAGGLSRRYGSPKAFAKADGKYFYEQVYDALEAAADQVVVVARPEFADRFPEVYDVITDLPEVAGLGPLAGIFSAMCTHPADRYIVLPCDMPYIGRTEVRRLMEASGGSEGVTAVATAAYHVPLFSVWSNRMRDEVEQELAQGQLSVMRFLERVPAIWIGSERIHADEGVFCNINKPDDQRKGGRHT</sequence>
<dbReference type="KEGG" id="pmar:B0X71_01635"/>
<dbReference type="EC" id="2.7.7.77" evidence="8"/>
<dbReference type="EMBL" id="CP019640">
    <property type="protein sequence ID" value="AQQ51947.1"/>
    <property type="molecule type" value="Genomic_DNA"/>
</dbReference>
<organism evidence="10 11">
    <name type="scientific">Planococcus lenghuensis</name>
    <dbReference type="NCBI Taxonomy" id="2213202"/>
    <lineage>
        <taxon>Bacteria</taxon>
        <taxon>Bacillati</taxon>
        <taxon>Bacillota</taxon>
        <taxon>Bacilli</taxon>
        <taxon>Bacillales</taxon>
        <taxon>Caryophanaceae</taxon>
        <taxon>Planococcus</taxon>
    </lineage>
</organism>
<comment type="function">
    <text evidence="8">Transfers a GMP moiety from GTP to Mo-molybdopterin (Mo-MPT) cofactor (Moco or molybdenum cofactor) to form Mo-molybdopterin guanine dinucleotide (Mo-MGD) cofactor.</text>
</comment>
<keyword evidence="10" id="KW-0548">Nucleotidyltransferase</keyword>
<dbReference type="InterPro" id="IPR029044">
    <property type="entry name" value="Nucleotide-diphossugar_trans"/>
</dbReference>
<name>A0A1Q2KVW3_9BACL</name>
<evidence type="ECO:0000256" key="3">
    <source>
        <dbReference type="ARBA" id="ARBA00022723"/>
    </source>
</evidence>
<feature type="domain" description="MobA-like NTP transferase" evidence="9">
    <location>
        <begin position="5"/>
        <end position="158"/>
    </location>
</feature>
<evidence type="ECO:0000313" key="10">
    <source>
        <dbReference type="EMBL" id="AQQ51947.1"/>
    </source>
</evidence>
<reference evidence="10 11" key="1">
    <citation type="submission" date="2017-02" db="EMBL/GenBank/DDBJ databases">
        <title>The complete genomic sequence of a novel cold adapted crude oil-degrading bacterium Planococcus qaidamina Y42.</title>
        <authorList>
            <person name="Yang R."/>
        </authorList>
    </citation>
    <scope>NUCLEOTIDE SEQUENCE [LARGE SCALE GENOMIC DNA]</scope>
    <source>
        <strain evidence="10 11">Y42</strain>
    </source>
</reference>
<keyword evidence="1 8" id="KW-0963">Cytoplasm</keyword>
<evidence type="ECO:0000256" key="5">
    <source>
        <dbReference type="ARBA" id="ARBA00022842"/>
    </source>
</evidence>
<dbReference type="GO" id="GO:0061603">
    <property type="term" value="F:molybdenum cofactor guanylyltransferase activity"/>
    <property type="evidence" value="ECO:0007669"/>
    <property type="project" value="UniProtKB-EC"/>
</dbReference>
<comment type="cofactor">
    <cofactor evidence="8">
        <name>Mg(2+)</name>
        <dbReference type="ChEBI" id="CHEBI:18420"/>
    </cofactor>
</comment>
<keyword evidence="4 8" id="KW-0547">Nucleotide-binding</keyword>
<keyword evidence="7 8" id="KW-0501">Molybdenum cofactor biosynthesis</keyword>
<gene>
    <name evidence="8" type="primary">mobA</name>
    <name evidence="10" type="ORF">B0X71_01635</name>
</gene>
<comment type="domain">
    <text evidence="8">The N-terminal domain determines nucleotide recognition and specific binding, while the C-terminal domain determines the specific binding to the target protein.</text>
</comment>